<protein>
    <submittedName>
        <fullName evidence="4">Alkaline phosphatase family protein</fullName>
    </submittedName>
</protein>
<name>A0ABZ2LI50_9BACT</name>
<feature type="region of interest" description="Disordered" evidence="2">
    <location>
        <begin position="28"/>
        <end position="56"/>
    </location>
</feature>
<evidence type="ECO:0000256" key="1">
    <source>
        <dbReference type="ARBA" id="ARBA00022801"/>
    </source>
</evidence>
<evidence type="ECO:0000256" key="3">
    <source>
        <dbReference type="SAM" id="SignalP"/>
    </source>
</evidence>
<dbReference type="RefSeq" id="WP_394838146.1">
    <property type="nucleotide sequence ID" value="NZ_CP089929.1"/>
</dbReference>
<dbReference type="Proteomes" id="UP001374803">
    <property type="component" value="Chromosome"/>
</dbReference>
<dbReference type="EMBL" id="CP089983">
    <property type="protein sequence ID" value="WXB08472.1"/>
    <property type="molecule type" value="Genomic_DNA"/>
</dbReference>
<dbReference type="InterPro" id="IPR007312">
    <property type="entry name" value="Phosphoesterase"/>
</dbReference>
<feature type="signal peptide" evidence="3">
    <location>
        <begin position="1"/>
        <end position="21"/>
    </location>
</feature>
<accession>A0ABZ2LI50</accession>
<feature type="chain" id="PRO_5046606662" evidence="3">
    <location>
        <begin position="22"/>
        <end position="482"/>
    </location>
</feature>
<keyword evidence="5" id="KW-1185">Reference proteome</keyword>
<dbReference type="InterPro" id="IPR017850">
    <property type="entry name" value="Alkaline_phosphatase_core_sf"/>
</dbReference>
<keyword evidence="1" id="KW-0378">Hydrolase</keyword>
<sequence>MRKLPFSIVALGACVATTLGACSSDDTLVHSPPPDAGTDVTVSPDAGQDAGQDAGPSTLSSIKHVVVIFLENHSFDNLYGSYPGAEGLAAVGTKGIQVDPTNTAYAKLPQNDPKVPDGEIDNGPFDLTKYVTNDQVTTKDVTHRFYHEQMQINAGKMDSFVAYNDESKGLAMGVYPTADLPFVKFLNTIPSQVTVCDHFFHAAFGGSFLNHIWLIAGATPHFEGAPDFMKAQLDTNGRMTKDGILTPDGYAVNTIFSVNLPHPTIDETKTRYLPNQKQSEIPTIGDQLDAASVDWAWYSGGWNAAIAGNADPLFQYHHQPFIYFENYADGTAAKTKHLKDEADFIAAAKAGTLPAVSFVKPVGVDNEHPKYANMVRGQNHTIDLIKDVMNSSTWNDTAIIVTYDENGGFWDHVAPPTTDKWGPGSRIPAIIISPFAKGGVDSTAYDTTAILKLIEKRWGLPDLNARVGGQADLSAHAFKFGN</sequence>
<dbReference type="Gene3D" id="3.40.720.10">
    <property type="entry name" value="Alkaline Phosphatase, subunit A"/>
    <property type="match status" value="1"/>
</dbReference>
<dbReference type="CDD" id="cd16013">
    <property type="entry name" value="AcpA"/>
    <property type="match status" value="1"/>
</dbReference>
<dbReference type="PANTHER" id="PTHR31956">
    <property type="entry name" value="NON-SPECIFIC PHOSPHOLIPASE C4-RELATED"/>
    <property type="match status" value="1"/>
</dbReference>
<evidence type="ECO:0000256" key="2">
    <source>
        <dbReference type="SAM" id="MobiDB-lite"/>
    </source>
</evidence>
<dbReference type="PROSITE" id="PS51257">
    <property type="entry name" value="PROKAR_LIPOPROTEIN"/>
    <property type="match status" value="1"/>
</dbReference>
<dbReference type="Pfam" id="PF04185">
    <property type="entry name" value="Phosphoesterase"/>
    <property type="match status" value="1"/>
</dbReference>
<evidence type="ECO:0000313" key="4">
    <source>
        <dbReference type="EMBL" id="WXB08472.1"/>
    </source>
</evidence>
<organism evidence="4 5">
    <name type="scientific">Pendulispora rubella</name>
    <dbReference type="NCBI Taxonomy" id="2741070"/>
    <lineage>
        <taxon>Bacteria</taxon>
        <taxon>Pseudomonadati</taxon>
        <taxon>Myxococcota</taxon>
        <taxon>Myxococcia</taxon>
        <taxon>Myxococcales</taxon>
        <taxon>Sorangiineae</taxon>
        <taxon>Pendulisporaceae</taxon>
        <taxon>Pendulispora</taxon>
    </lineage>
</organism>
<evidence type="ECO:0000313" key="5">
    <source>
        <dbReference type="Proteomes" id="UP001374803"/>
    </source>
</evidence>
<gene>
    <name evidence="4" type="ORF">LVJ94_14650</name>
</gene>
<reference evidence="4" key="1">
    <citation type="submission" date="2021-12" db="EMBL/GenBank/DDBJ databases">
        <title>Discovery of the Pendulisporaceae a myxobacterial family with distinct sporulation behavior and unique specialized metabolism.</title>
        <authorList>
            <person name="Garcia R."/>
            <person name="Popoff A."/>
            <person name="Bader C.D."/>
            <person name="Loehr J."/>
            <person name="Walesch S."/>
            <person name="Walt C."/>
            <person name="Boldt J."/>
            <person name="Bunk B."/>
            <person name="Haeckl F.J.F.P.J."/>
            <person name="Gunesch A.P."/>
            <person name="Birkelbach J."/>
            <person name="Nuebel U."/>
            <person name="Pietschmann T."/>
            <person name="Bach T."/>
            <person name="Mueller R."/>
        </authorList>
    </citation>
    <scope>NUCLEOTIDE SEQUENCE</scope>
    <source>
        <strain evidence="4">MSr11367</strain>
    </source>
</reference>
<dbReference type="PANTHER" id="PTHR31956:SF1">
    <property type="entry name" value="NON-SPECIFIC PHOSPHOLIPASE C1"/>
    <property type="match status" value="1"/>
</dbReference>
<proteinExistence type="predicted"/>
<keyword evidence="3" id="KW-0732">Signal</keyword>
<dbReference type="SUPFAM" id="SSF53649">
    <property type="entry name" value="Alkaline phosphatase-like"/>
    <property type="match status" value="1"/>
</dbReference>